<organism evidence="3">
    <name type="scientific">uncultured marine group II/III euryarchaeote AD1000_12_B08</name>
    <dbReference type="NCBI Taxonomy" id="1457724"/>
    <lineage>
        <taxon>Archaea</taxon>
        <taxon>Methanobacteriati</taxon>
        <taxon>Methanobacteriota</taxon>
        <taxon>environmental samples</taxon>
    </lineage>
</organism>
<proteinExistence type="predicted"/>
<feature type="region of interest" description="Disordered" evidence="1">
    <location>
        <begin position="190"/>
        <end position="211"/>
    </location>
</feature>
<evidence type="ECO:0000313" key="3">
    <source>
        <dbReference type="EMBL" id="AIE91494.1"/>
    </source>
</evidence>
<sequence length="211" mass="22838">MADYEFSVENATSGTIEIVDEDGKGDFGVSFWVKGEYIDEDENGIWDICDDTNITITQHPEVNTDWDAEGENYTLGEFYYEVLDGFDGCEADQLNKEDILHGEGFVKVGRACLGCYAGTLEFESNVTVYVSYDDPWLEQLGDGLLALLGGTIGGSACCCCGGFIAFIGLILGFTLKTPEQKMALAQGHQTPGVMPQQEGTMHSVGNPPGNI</sequence>
<keyword evidence="2" id="KW-0812">Transmembrane</keyword>
<keyword evidence="2" id="KW-0472">Membrane</keyword>
<name>A0A075FJK1_9EURY</name>
<feature type="transmembrane region" description="Helical" evidence="2">
    <location>
        <begin position="144"/>
        <end position="173"/>
    </location>
</feature>
<dbReference type="AlphaFoldDB" id="A0A075FJK1"/>
<dbReference type="EMBL" id="KF900340">
    <property type="protein sequence ID" value="AIE91494.1"/>
    <property type="molecule type" value="Genomic_DNA"/>
</dbReference>
<protein>
    <submittedName>
        <fullName evidence="3">Uncharacterized protein</fullName>
    </submittedName>
</protein>
<accession>A0A075FJK1</accession>
<reference evidence="3" key="1">
    <citation type="journal article" date="2014" name="Genome Biol. Evol.">
        <title>Pangenome evidence for extensive interdomain horizontal transfer affecting lineage core and shell genes in uncultured planktonic thaumarchaeota and euryarchaeota.</title>
        <authorList>
            <person name="Deschamps P."/>
            <person name="Zivanovic Y."/>
            <person name="Moreira D."/>
            <person name="Rodriguez-Valera F."/>
            <person name="Lopez-Garcia P."/>
        </authorList>
    </citation>
    <scope>NUCLEOTIDE SEQUENCE</scope>
</reference>
<evidence type="ECO:0000256" key="2">
    <source>
        <dbReference type="SAM" id="Phobius"/>
    </source>
</evidence>
<evidence type="ECO:0000256" key="1">
    <source>
        <dbReference type="SAM" id="MobiDB-lite"/>
    </source>
</evidence>
<keyword evidence="2" id="KW-1133">Transmembrane helix</keyword>